<dbReference type="OrthoDB" id="2506843at2759"/>
<name>A0A9Q3CE83_9BASI</name>
<dbReference type="AlphaFoldDB" id="A0A9Q3CE83"/>
<evidence type="ECO:0000313" key="3">
    <source>
        <dbReference type="Proteomes" id="UP000765509"/>
    </source>
</evidence>
<evidence type="ECO:0000256" key="1">
    <source>
        <dbReference type="SAM" id="SignalP"/>
    </source>
</evidence>
<keyword evidence="3" id="KW-1185">Reference proteome</keyword>
<dbReference type="EMBL" id="AVOT02006418">
    <property type="protein sequence ID" value="MBW0481505.1"/>
    <property type="molecule type" value="Genomic_DNA"/>
</dbReference>
<keyword evidence="1" id="KW-0732">Signal</keyword>
<dbReference type="Proteomes" id="UP000765509">
    <property type="component" value="Unassembled WGS sequence"/>
</dbReference>
<feature type="chain" id="PRO_5040278990" evidence="1">
    <location>
        <begin position="28"/>
        <end position="204"/>
    </location>
</feature>
<organism evidence="2 3">
    <name type="scientific">Austropuccinia psidii MF-1</name>
    <dbReference type="NCBI Taxonomy" id="1389203"/>
    <lineage>
        <taxon>Eukaryota</taxon>
        <taxon>Fungi</taxon>
        <taxon>Dikarya</taxon>
        <taxon>Basidiomycota</taxon>
        <taxon>Pucciniomycotina</taxon>
        <taxon>Pucciniomycetes</taxon>
        <taxon>Pucciniales</taxon>
        <taxon>Sphaerophragmiaceae</taxon>
        <taxon>Austropuccinia</taxon>
    </lineage>
</organism>
<comment type="caution">
    <text evidence="2">The sequence shown here is derived from an EMBL/GenBank/DDBJ whole genome shotgun (WGS) entry which is preliminary data.</text>
</comment>
<gene>
    <name evidence="2" type="ORF">O181_021220</name>
</gene>
<sequence length="204" mass="22790">MRTSPFGRTALSFGFFLLPLFCRGSHSARNQTANVTLDASFVVVEEYAFGIQGVWVQHREPTNCTQSPEKPRTRDITPAQCNRTCFPGSFQPPRLSDCNKIIESLLNNNTGSLQANPHTWVYVYYESCVAVFENPDEDSPTLQYNWAVLGANVKSLVNSCLSTPDQNSIGGACVFDEYDGKQLSNVEVAVQRFTDFDDDHDDDE</sequence>
<reference evidence="2" key="1">
    <citation type="submission" date="2021-03" db="EMBL/GenBank/DDBJ databases">
        <title>Draft genome sequence of rust myrtle Austropuccinia psidii MF-1, a brazilian biotype.</title>
        <authorList>
            <person name="Quecine M.C."/>
            <person name="Pachon D.M.R."/>
            <person name="Bonatelli M.L."/>
            <person name="Correr F.H."/>
            <person name="Franceschini L.M."/>
            <person name="Leite T.F."/>
            <person name="Margarido G.R.A."/>
            <person name="Almeida C.A."/>
            <person name="Ferrarezi J.A."/>
            <person name="Labate C.A."/>
        </authorList>
    </citation>
    <scope>NUCLEOTIDE SEQUENCE</scope>
    <source>
        <strain evidence="2">MF-1</strain>
    </source>
</reference>
<protein>
    <submittedName>
        <fullName evidence="2">Uncharacterized protein</fullName>
    </submittedName>
</protein>
<proteinExistence type="predicted"/>
<accession>A0A9Q3CE83</accession>
<feature type="signal peptide" evidence="1">
    <location>
        <begin position="1"/>
        <end position="27"/>
    </location>
</feature>
<evidence type="ECO:0000313" key="2">
    <source>
        <dbReference type="EMBL" id="MBW0481505.1"/>
    </source>
</evidence>